<keyword evidence="7" id="KW-1185">Reference proteome</keyword>
<dbReference type="PANTHER" id="PTHR35005:SF1">
    <property type="entry name" value="2-AMINO-5-FORMYLAMINO-6-RIBOSYLAMINOPYRIMIDIN-4(3H)-ONE 5'-MONOPHOSPHATE DEFORMYLASE"/>
    <property type="match status" value="1"/>
</dbReference>
<dbReference type="AlphaFoldDB" id="A0A5B8KVH6"/>
<dbReference type="GO" id="GO:0009231">
    <property type="term" value="P:riboflavin biosynthetic process"/>
    <property type="evidence" value="ECO:0007669"/>
    <property type="project" value="TreeGrafter"/>
</dbReference>
<dbReference type="Gene3D" id="3.40.50.10310">
    <property type="entry name" value="Creatininase"/>
    <property type="match status" value="1"/>
</dbReference>
<evidence type="ECO:0000313" key="6">
    <source>
        <dbReference type="EMBL" id="QDY99595.2"/>
    </source>
</evidence>
<proteinExistence type="inferred from homology"/>
<dbReference type="SUPFAM" id="SSF102215">
    <property type="entry name" value="Creatininase"/>
    <property type="match status" value="1"/>
</dbReference>
<dbReference type="Pfam" id="PF02633">
    <property type="entry name" value="Creatininase"/>
    <property type="match status" value="1"/>
</dbReference>
<keyword evidence="4" id="KW-0862">Zinc</keyword>
<dbReference type="EMBL" id="CP042301">
    <property type="protein sequence ID" value="QDY99595.2"/>
    <property type="molecule type" value="Genomic_DNA"/>
</dbReference>
<comment type="similarity">
    <text evidence="5">Belongs to the creatininase superfamily.</text>
</comment>
<dbReference type="KEGG" id="niy:FQ775_03970"/>
<name>A0A5B8KVH6_9HYPH</name>
<comment type="cofactor">
    <cofactor evidence="1">
        <name>Zn(2+)</name>
        <dbReference type="ChEBI" id="CHEBI:29105"/>
    </cofactor>
</comment>
<keyword evidence="2" id="KW-0479">Metal-binding</keyword>
<gene>
    <name evidence="6" type="ORF">FQ775_03970</name>
</gene>
<dbReference type="PANTHER" id="PTHR35005">
    <property type="entry name" value="3-DEHYDRO-SCYLLO-INOSOSE HYDROLASE"/>
    <property type="match status" value="1"/>
</dbReference>
<evidence type="ECO:0000256" key="3">
    <source>
        <dbReference type="ARBA" id="ARBA00022801"/>
    </source>
</evidence>
<evidence type="ECO:0000256" key="4">
    <source>
        <dbReference type="ARBA" id="ARBA00022833"/>
    </source>
</evidence>
<evidence type="ECO:0000256" key="1">
    <source>
        <dbReference type="ARBA" id="ARBA00001947"/>
    </source>
</evidence>
<dbReference type="Proteomes" id="UP000321389">
    <property type="component" value="Chromosome"/>
</dbReference>
<dbReference type="InterPro" id="IPR024087">
    <property type="entry name" value="Creatininase-like_sf"/>
</dbReference>
<dbReference type="InterPro" id="IPR003785">
    <property type="entry name" value="Creatininase/forma_Hydrolase"/>
</dbReference>
<evidence type="ECO:0000256" key="2">
    <source>
        <dbReference type="ARBA" id="ARBA00022723"/>
    </source>
</evidence>
<reference evidence="6" key="1">
    <citation type="submission" date="2020-04" db="EMBL/GenBank/DDBJ databases">
        <title>Nitratireductor sp. nov. isolated from mangrove soil.</title>
        <authorList>
            <person name="Ye Y."/>
        </authorList>
    </citation>
    <scope>NUCLEOTIDE SEQUENCE</scope>
    <source>
        <strain evidence="6">SY7</strain>
    </source>
</reference>
<evidence type="ECO:0000256" key="5">
    <source>
        <dbReference type="ARBA" id="ARBA00024029"/>
    </source>
</evidence>
<accession>A0A5B8KVH6</accession>
<keyword evidence="3" id="KW-0378">Hydrolase</keyword>
<protein>
    <submittedName>
        <fullName evidence="6">Creatininase family protein</fullName>
    </submittedName>
</protein>
<evidence type="ECO:0000313" key="7">
    <source>
        <dbReference type="Proteomes" id="UP000321389"/>
    </source>
</evidence>
<dbReference type="GO" id="GO:0046872">
    <property type="term" value="F:metal ion binding"/>
    <property type="evidence" value="ECO:0007669"/>
    <property type="project" value="UniProtKB-KW"/>
</dbReference>
<organism evidence="6 7">
    <name type="scientific">Nitratireductor mangrovi</name>
    <dbReference type="NCBI Taxonomy" id="2599600"/>
    <lineage>
        <taxon>Bacteria</taxon>
        <taxon>Pseudomonadati</taxon>
        <taxon>Pseudomonadota</taxon>
        <taxon>Alphaproteobacteria</taxon>
        <taxon>Hyphomicrobiales</taxon>
        <taxon>Phyllobacteriaceae</taxon>
        <taxon>Nitratireductor</taxon>
    </lineage>
</organism>
<dbReference type="GO" id="GO:0016811">
    <property type="term" value="F:hydrolase activity, acting on carbon-nitrogen (but not peptide) bonds, in linear amides"/>
    <property type="evidence" value="ECO:0007669"/>
    <property type="project" value="TreeGrafter"/>
</dbReference>
<dbReference type="RefSeq" id="WP_167812815.1">
    <property type="nucleotide sequence ID" value="NZ_CP042301.2"/>
</dbReference>
<sequence>MVNFLPHMTWRGARDAAARGAVAIVPIGTVEANGPQLPLGYDTLVSDALARGAAERTGDVLLPPLFYGVSEAIDAFPGTISVSPAFLAQQIEGILDSLESSGFNKVLLITNHGPNQTPAEIAGRNFRRRTGRLIASINPARIARDLGSDLFRSEEMGHGAEPSTSLMMHLHPQCVSEGGPSDPAKGTVLGLAISTPNSVVFGQSEVDMFLQLEEVSPTSGWGNSTNASKERGQELFSRMLDYTIAFLKHFRSQDTLVTPSMIVG</sequence>